<dbReference type="SMART" id="SM00248">
    <property type="entry name" value="ANK"/>
    <property type="match status" value="5"/>
</dbReference>
<dbReference type="InterPro" id="IPR036770">
    <property type="entry name" value="Ankyrin_rpt-contain_sf"/>
</dbReference>
<dbReference type="PANTHER" id="PTHR24126">
    <property type="entry name" value="ANKYRIN REPEAT, PH AND SEC7 DOMAIN CONTAINING PROTEIN SECG-RELATED"/>
    <property type="match status" value="1"/>
</dbReference>
<dbReference type="InterPro" id="IPR002110">
    <property type="entry name" value="Ankyrin_rpt"/>
</dbReference>
<evidence type="ECO:0000256" key="4">
    <source>
        <dbReference type="SAM" id="MobiDB-lite"/>
    </source>
</evidence>
<dbReference type="Proteomes" id="UP000649617">
    <property type="component" value="Unassembled WGS sequence"/>
</dbReference>
<gene>
    <name evidence="5" type="primary">ANK1</name>
    <name evidence="5" type="ORF">SPIL2461_LOCUS22616</name>
</gene>
<keyword evidence="6" id="KW-1185">Reference proteome</keyword>
<dbReference type="PANTHER" id="PTHR24126:SF14">
    <property type="entry name" value="ANK_REP_REGION DOMAIN-CONTAINING PROTEIN"/>
    <property type="match status" value="1"/>
</dbReference>
<dbReference type="SUPFAM" id="SSF48403">
    <property type="entry name" value="Ankyrin repeat"/>
    <property type="match status" value="1"/>
</dbReference>
<feature type="repeat" description="ANK" evidence="3">
    <location>
        <begin position="342"/>
        <end position="368"/>
    </location>
</feature>
<sequence>MSTFSAIPLDSVAERDTTADVKMEPTDPAKAEGSTDAKTEDAPMQEKPEVKEEVKDEVKQEVKEEVKAEVKEEPKVEEEPEDILGFLRPFYSPIGGPYGQKVERSEHRLPPMLRVFLASGRELAALSANDLQAGAEGLSSVLKLKEYLSGLTGHPRFRQRVLCGNRQMGEDESLELPLSVQLVVVSFRDASEAQMFQLQHAVFADKVAVVEELLSVPLDPNMCVATPSPRALLHLAAHAGSLHSAKLLLEASADKEGRMPDGFTPLHCATDAEDNFGLTPLHLACLEGKLAVVRYFVESLRLQNMLARDGSSPLNIACRAATLDVVCYLISARADINHLNSSRETPLNAASRHGHLEVVRCLLLAGADAGRAPGRCTPIAAALGAGHLEVARLLGEAQAAPKRRRLTFKQPGSQS</sequence>
<dbReference type="PROSITE" id="PS50088">
    <property type="entry name" value="ANK_REPEAT"/>
    <property type="match status" value="3"/>
</dbReference>
<feature type="compositionally biased region" description="Basic and acidic residues" evidence="4">
    <location>
        <begin position="12"/>
        <end position="58"/>
    </location>
</feature>
<dbReference type="AlphaFoldDB" id="A0A812YFP3"/>
<feature type="region of interest" description="Disordered" evidence="4">
    <location>
        <begin position="1"/>
        <end position="58"/>
    </location>
</feature>
<dbReference type="PROSITE" id="PS50297">
    <property type="entry name" value="ANK_REP_REGION"/>
    <property type="match status" value="3"/>
</dbReference>
<comment type="caution">
    <text evidence="5">The sequence shown here is derived from an EMBL/GenBank/DDBJ whole genome shotgun (WGS) entry which is preliminary data.</text>
</comment>
<dbReference type="EMBL" id="CAJNIZ010047504">
    <property type="protein sequence ID" value="CAE7769144.1"/>
    <property type="molecule type" value="Genomic_DNA"/>
</dbReference>
<accession>A0A812YFP3</accession>
<keyword evidence="2 3" id="KW-0040">ANK repeat</keyword>
<evidence type="ECO:0000313" key="6">
    <source>
        <dbReference type="Proteomes" id="UP000649617"/>
    </source>
</evidence>
<evidence type="ECO:0000313" key="5">
    <source>
        <dbReference type="EMBL" id="CAE7769144.1"/>
    </source>
</evidence>
<evidence type="ECO:0000256" key="2">
    <source>
        <dbReference type="ARBA" id="ARBA00023043"/>
    </source>
</evidence>
<dbReference type="Gene3D" id="1.25.40.20">
    <property type="entry name" value="Ankyrin repeat-containing domain"/>
    <property type="match status" value="2"/>
</dbReference>
<proteinExistence type="predicted"/>
<reference evidence="5" key="1">
    <citation type="submission" date="2021-02" db="EMBL/GenBank/DDBJ databases">
        <authorList>
            <person name="Dougan E. K."/>
            <person name="Rhodes N."/>
            <person name="Thang M."/>
            <person name="Chan C."/>
        </authorList>
    </citation>
    <scope>NUCLEOTIDE SEQUENCE</scope>
</reference>
<feature type="repeat" description="ANK" evidence="3">
    <location>
        <begin position="309"/>
        <end position="341"/>
    </location>
</feature>
<keyword evidence="1" id="KW-0677">Repeat</keyword>
<dbReference type="Pfam" id="PF12796">
    <property type="entry name" value="Ank_2"/>
    <property type="match status" value="2"/>
</dbReference>
<organism evidence="5 6">
    <name type="scientific">Symbiodinium pilosum</name>
    <name type="common">Dinoflagellate</name>
    <dbReference type="NCBI Taxonomy" id="2952"/>
    <lineage>
        <taxon>Eukaryota</taxon>
        <taxon>Sar</taxon>
        <taxon>Alveolata</taxon>
        <taxon>Dinophyceae</taxon>
        <taxon>Suessiales</taxon>
        <taxon>Symbiodiniaceae</taxon>
        <taxon>Symbiodinium</taxon>
    </lineage>
</organism>
<protein>
    <submittedName>
        <fullName evidence="5">ANK1 protein</fullName>
    </submittedName>
</protein>
<evidence type="ECO:0000256" key="1">
    <source>
        <dbReference type="ARBA" id="ARBA00022737"/>
    </source>
</evidence>
<name>A0A812YFP3_SYMPI</name>
<evidence type="ECO:0000256" key="3">
    <source>
        <dbReference type="PROSITE-ProRule" id="PRU00023"/>
    </source>
</evidence>
<feature type="repeat" description="ANK" evidence="3">
    <location>
        <begin position="276"/>
        <end position="298"/>
    </location>
</feature>
<dbReference type="Pfam" id="PF00023">
    <property type="entry name" value="Ank"/>
    <property type="match status" value="1"/>
</dbReference>
<dbReference type="OrthoDB" id="194358at2759"/>